<evidence type="ECO:0000313" key="2">
    <source>
        <dbReference type="EMBL" id="STZ13661.1"/>
    </source>
</evidence>
<name>A0A1T0A9V8_9GAMM</name>
<gene>
    <name evidence="1" type="ORF">B0181_01690</name>
    <name evidence="2" type="ORF">NCTC10293_01239</name>
</gene>
<proteinExistence type="predicted"/>
<dbReference type="STRING" id="34060.B0181_01690"/>
<evidence type="ECO:0000313" key="3">
    <source>
        <dbReference type="Proteomes" id="UP000190435"/>
    </source>
</evidence>
<sequence>MQGKSRSEVKRLYDSNISYFNANCIQTSANCNSIVDNMIKFADSGYVALNYPDLRDRTIILLRDNPAVLERYFNNKVAQFNAKDRSILNMYLLPALEVAGGVAGAGGSIAGTTYACAQTAGFGCYAAAVAGSAGFTSSVDHIVTGSGNIGRPLSQQDPTAFVKFLKSQGLSEATATNLQLAIDVFGTGGIGVSVGSSTKGVGTSAQAVKQAKSQVTATPKATQTKATCSNGTVCFTAGTLIETSEGLKAVETFTGGELIWSRNDITLEYGYHPVIATKATPDQPIFQVTVKNNQGDIETLETTAEHPFWIKETGWLKASLLEQGMILLDRNNQEVEVLSQYLIPNHTDTVYNIEVDNFHTYHVGRLGVWVHNAQCCDLNVGIWGKGSYNDSMASLQAHFNKHGAEVGAETIEQYLRKAEAFKQNLRGATKSPVAGETNGVIRYKKNGKYIDIAPDGSIISFGKQ</sequence>
<dbReference type="Pfam" id="PF07591">
    <property type="entry name" value="PT-HINT"/>
    <property type="match status" value="1"/>
</dbReference>
<dbReference type="SUPFAM" id="SSF51294">
    <property type="entry name" value="Hedgehog/intein (Hint) domain"/>
    <property type="match status" value="1"/>
</dbReference>
<dbReference type="EMBL" id="UGQE01000002">
    <property type="protein sequence ID" value="STZ13661.1"/>
    <property type="molecule type" value="Genomic_DNA"/>
</dbReference>
<accession>A0A1T0A9V8</accession>
<dbReference type="InterPro" id="IPR030934">
    <property type="entry name" value="Intein_C"/>
</dbReference>
<protein>
    <submittedName>
        <fullName evidence="2">Protein of uncharacterized function (DUF1557)</fullName>
    </submittedName>
</protein>
<dbReference type="Proteomes" id="UP000255279">
    <property type="component" value="Unassembled WGS sequence"/>
</dbReference>
<reference evidence="2 4" key="2">
    <citation type="submission" date="2018-06" db="EMBL/GenBank/DDBJ databases">
        <authorList>
            <consortium name="Pathogen Informatics"/>
            <person name="Doyle S."/>
        </authorList>
    </citation>
    <scope>NUCLEOTIDE SEQUENCE [LARGE SCALE GENOMIC DNA]</scope>
    <source>
        <strain evidence="2 4">NCTC10293</strain>
    </source>
</reference>
<dbReference type="InterPro" id="IPR036844">
    <property type="entry name" value="Hint_dom_sf"/>
</dbReference>
<dbReference type="CDD" id="cd00081">
    <property type="entry name" value="Hint"/>
    <property type="match status" value="1"/>
</dbReference>
<evidence type="ECO:0000313" key="4">
    <source>
        <dbReference type="Proteomes" id="UP000255279"/>
    </source>
</evidence>
<organism evidence="1 3">
    <name type="scientific">Moraxella caviae</name>
    <dbReference type="NCBI Taxonomy" id="34060"/>
    <lineage>
        <taxon>Bacteria</taxon>
        <taxon>Pseudomonadati</taxon>
        <taxon>Pseudomonadota</taxon>
        <taxon>Gammaproteobacteria</taxon>
        <taxon>Moraxellales</taxon>
        <taxon>Moraxellaceae</taxon>
        <taxon>Moraxella</taxon>
    </lineage>
</organism>
<keyword evidence="3" id="KW-1185">Reference proteome</keyword>
<dbReference type="EMBL" id="MUXU01000014">
    <property type="protein sequence ID" value="OOR92429.1"/>
    <property type="molecule type" value="Genomic_DNA"/>
</dbReference>
<dbReference type="Proteomes" id="UP000190435">
    <property type="component" value="Unassembled WGS sequence"/>
</dbReference>
<reference evidence="1 3" key="1">
    <citation type="submission" date="2017-02" db="EMBL/GenBank/DDBJ databases">
        <title>Draft genome sequence of Moraxella caviae CCUG 355 type strain.</title>
        <authorList>
            <person name="Engstrom-Jakobsson H."/>
            <person name="Salva-Serra F."/>
            <person name="Thorell K."/>
            <person name="Gonzales-Siles L."/>
            <person name="Karlsson R."/>
            <person name="Boulund F."/>
            <person name="Engstrand L."/>
            <person name="Moore E."/>
        </authorList>
    </citation>
    <scope>NUCLEOTIDE SEQUENCE [LARGE SCALE GENOMIC DNA]</scope>
    <source>
        <strain evidence="1 3">CCUG 355</strain>
    </source>
</reference>
<evidence type="ECO:0000313" key="1">
    <source>
        <dbReference type="EMBL" id="OOR92429.1"/>
    </source>
</evidence>
<dbReference type="AlphaFoldDB" id="A0A1T0A9V8"/>
<dbReference type="PROSITE" id="PS50818">
    <property type="entry name" value="INTEIN_C_TER"/>
    <property type="match status" value="1"/>
</dbReference>
<dbReference type="Gene3D" id="2.170.16.10">
    <property type="entry name" value="Hedgehog/Intein (Hint) domain"/>
    <property type="match status" value="1"/>
</dbReference>